<dbReference type="PANTHER" id="PTHR31606:SF2">
    <property type="entry name" value="POSTACROSOMAL SHEATH WW DOMAIN-BINDING PROTEIN"/>
    <property type="match status" value="1"/>
</dbReference>
<dbReference type="GO" id="GO:0003713">
    <property type="term" value="F:transcription coactivator activity"/>
    <property type="evidence" value="ECO:0007669"/>
    <property type="project" value="InterPro"/>
</dbReference>
<proteinExistence type="predicted"/>
<organism evidence="2 3">
    <name type="scientific">Spermophilus dauricus</name>
    <name type="common">Daurian ground squirrel</name>
    <dbReference type="NCBI Taxonomy" id="99837"/>
    <lineage>
        <taxon>Eukaryota</taxon>
        <taxon>Metazoa</taxon>
        <taxon>Chordata</taxon>
        <taxon>Craniata</taxon>
        <taxon>Vertebrata</taxon>
        <taxon>Euteleostomi</taxon>
        <taxon>Mammalia</taxon>
        <taxon>Eutheria</taxon>
        <taxon>Euarchontoglires</taxon>
        <taxon>Glires</taxon>
        <taxon>Rodentia</taxon>
        <taxon>Sciuromorpha</taxon>
        <taxon>Sciuridae</taxon>
        <taxon>Xerinae</taxon>
        <taxon>Marmotini</taxon>
        <taxon>Spermophilus</taxon>
    </lineage>
</organism>
<dbReference type="InterPro" id="IPR044852">
    <property type="entry name" value="WBP2-like"/>
</dbReference>
<dbReference type="GO" id="GO:0005634">
    <property type="term" value="C:nucleus"/>
    <property type="evidence" value="ECO:0007669"/>
    <property type="project" value="TreeGrafter"/>
</dbReference>
<dbReference type="CDD" id="cd13214">
    <property type="entry name" value="PH-GRAM_WBP2"/>
    <property type="match status" value="1"/>
</dbReference>
<evidence type="ECO:0000313" key="2">
    <source>
        <dbReference type="Ensembl" id="ENSSDAP00000011656.1"/>
    </source>
</evidence>
<feature type="compositionally biased region" description="Low complexity" evidence="1">
    <location>
        <begin position="260"/>
        <end position="277"/>
    </location>
</feature>
<keyword evidence="3" id="KW-1185">Reference proteome</keyword>
<dbReference type="AlphaFoldDB" id="A0A8C9PJC1"/>
<protein>
    <submittedName>
        <fullName evidence="2">WBP2 N-terminal like</fullName>
    </submittedName>
</protein>
<evidence type="ECO:0000256" key="1">
    <source>
        <dbReference type="SAM" id="MobiDB-lite"/>
    </source>
</evidence>
<evidence type="ECO:0000313" key="3">
    <source>
        <dbReference type="Proteomes" id="UP000694422"/>
    </source>
</evidence>
<reference evidence="2" key="1">
    <citation type="submission" date="2025-08" db="UniProtKB">
        <authorList>
            <consortium name="Ensembl"/>
        </authorList>
    </citation>
    <scope>IDENTIFICATION</scope>
</reference>
<accession>A0A8C9PJC1</accession>
<sequence>MPFDLMKNCTVEQPLFNANYIQGTVHAAPDGGWEGQATFKLVFKKGGAIEFAELLIQAAAAAARGTPLRIMNYWISTPGIYVVTGEGNMCTQQTPCQGEIWYVKGSQTYSVQPYPSSNAGEPAEVQGYNPSPIYLFLIVLVYGGPQSGYGAPPAGYGAPPMAYGAIPVGYGASSMGYGAPPPGYGAPPPGYGAPPPGYGAPPPGYGVPPPGYGVPPPGYEDPSARSSRPVAPPSRSPAPPAGSGVQNPKTVTAQTPGHEASSPSTSASPAYSPTSKM</sequence>
<name>A0A8C9PJC1_SPEDA</name>
<feature type="region of interest" description="Disordered" evidence="1">
    <location>
        <begin position="202"/>
        <end position="277"/>
    </location>
</feature>
<dbReference type="PANTHER" id="PTHR31606">
    <property type="entry name" value="WW DOMAIN BINDING PROTEIN 2, ISOFORM E"/>
    <property type="match status" value="1"/>
</dbReference>
<dbReference type="Proteomes" id="UP000694422">
    <property type="component" value="Unplaced"/>
</dbReference>
<feature type="compositionally biased region" description="Pro residues" evidence="1">
    <location>
        <begin position="202"/>
        <end position="219"/>
    </location>
</feature>
<dbReference type="GO" id="GO:0031490">
    <property type="term" value="F:chromatin DNA binding"/>
    <property type="evidence" value="ECO:0007669"/>
    <property type="project" value="TreeGrafter"/>
</dbReference>
<reference evidence="2" key="2">
    <citation type="submission" date="2025-09" db="UniProtKB">
        <authorList>
            <consortium name="Ensembl"/>
        </authorList>
    </citation>
    <scope>IDENTIFICATION</scope>
</reference>
<dbReference type="Ensembl" id="ENSSDAT00000013195.1">
    <property type="protein sequence ID" value="ENSSDAP00000011656.1"/>
    <property type="gene ID" value="ENSSDAG00000010492.1"/>
</dbReference>
<dbReference type="SUPFAM" id="SSF50729">
    <property type="entry name" value="PH domain-like"/>
    <property type="match status" value="1"/>
</dbReference>
<feature type="compositionally biased region" description="Pro residues" evidence="1">
    <location>
        <begin position="230"/>
        <end position="240"/>
    </location>
</feature>
<feature type="compositionally biased region" description="Polar residues" evidence="1">
    <location>
        <begin position="246"/>
        <end position="255"/>
    </location>
</feature>